<gene>
    <name evidence="1" type="ORF">ERS013200_03187</name>
</gene>
<dbReference type="AlphaFoldDB" id="A0A656AIR4"/>
<accession>A0A656AIR4</accession>
<dbReference type="EMBL" id="CWQY01000027">
    <property type="protein sequence ID" value="CSD10489.1"/>
    <property type="molecule type" value="Genomic_DNA"/>
</dbReference>
<reference evidence="1 2" key="1">
    <citation type="submission" date="2015-07" db="EMBL/GenBank/DDBJ databases">
        <authorList>
            <consortium name="Pathogen Informatics"/>
        </authorList>
    </citation>
    <scope>NUCLEOTIDE SEQUENCE [LARGE SCALE GENOMIC DNA]</scope>
    <source>
        <strain evidence="1 2">A316</strain>
    </source>
</reference>
<evidence type="ECO:0000313" key="1">
    <source>
        <dbReference type="EMBL" id="CSD10489.1"/>
    </source>
</evidence>
<name>A0A656AIR4_VIBCL</name>
<evidence type="ECO:0000313" key="2">
    <source>
        <dbReference type="Proteomes" id="UP000041770"/>
    </source>
</evidence>
<organism evidence="1 2">
    <name type="scientific">Vibrio cholerae</name>
    <dbReference type="NCBI Taxonomy" id="666"/>
    <lineage>
        <taxon>Bacteria</taxon>
        <taxon>Pseudomonadati</taxon>
        <taxon>Pseudomonadota</taxon>
        <taxon>Gammaproteobacteria</taxon>
        <taxon>Vibrionales</taxon>
        <taxon>Vibrionaceae</taxon>
        <taxon>Vibrio</taxon>
    </lineage>
</organism>
<protein>
    <submittedName>
        <fullName evidence="1">Uncharacterized protein</fullName>
    </submittedName>
</protein>
<dbReference type="Proteomes" id="UP000041770">
    <property type="component" value="Unassembled WGS sequence"/>
</dbReference>
<proteinExistence type="predicted"/>
<sequence>MVSTAPFYCFFTAVSFPCYFHSTDVFNNTSYPCANQLVIIYKENTNQTCISTLIYWLCTHRDSGLQRSYPKPTRATFLP</sequence>